<dbReference type="AlphaFoldDB" id="A0A9X2AGG4"/>
<keyword evidence="1" id="KW-0732">Signal</keyword>
<evidence type="ECO:0000256" key="1">
    <source>
        <dbReference type="SAM" id="SignalP"/>
    </source>
</evidence>
<keyword evidence="3" id="KW-1185">Reference proteome</keyword>
<dbReference type="EMBL" id="JALBGC010000004">
    <property type="protein sequence ID" value="MCI1188797.1"/>
    <property type="molecule type" value="Genomic_DNA"/>
</dbReference>
<evidence type="ECO:0000313" key="3">
    <source>
        <dbReference type="Proteomes" id="UP001139193"/>
    </source>
</evidence>
<organism evidence="2 3">
    <name type="scientific">Hymenobacter cyanobacteriorum</name>
    <dbReference type="NCBI Taxonomy" id="2926463"/>
    <lineage>
        <taxon>Bacteria</taxon>
        <taxon>Pseudomonadati</taxon>
        <taxon>Bacteroidota</taxon>
        <taxon>Cytophagia</taxon>
        <taxon>Cytophagales</taxon>
        <taxon>Hymenobacteraceae</taxon>
        <taxon>Hymenobacter</taxon>
    </lineage>
</organism>
<feature type="chain" id="PRO_5040834346" evidence="1">
    <location>
        <begin position="20"/>
        <end position="192"/>
    </location>
</feature>
<proteinExistence type="predicted"/>
<sequence>MKSSYLLLLLLFGSVSAKAQVTRELKKIDSLVVPVSIIRQFYKLAPTSKKVSWTFEHTTQVAGPDYDFYRSEFRQDDNPGGTTFVGDGKLLDFQVYARLDTLPPIVQKTIRGRLKKVKRQYPNAVMDICVMGNVDENPDTHQEKLNVMYSVEFFESVEGRLALKRLHKFAIDNMDNKGRIIKESKGHVVDFR</sequence>
<feature type="signal peptide" evidence="1">
    <location>
        <begin position="1"/>
        <end position="19"/>
    </location>
</feature>
<evidence type="ECO:0000313" key="2">
    <source>
        <dbReference type="EMBL" id="MCI1188797.1"/>
    </source>
</evidence>
<name>A0A9X2AGG4_9BACT</name>
<dbReference type="RefSeq" id="WP_241937051.1">
    <property type="nucleotide sequence ID" value="NZ_JALBGC010000004.1"/>
</dbReference>
<gene>
    <name evidence="2" type="ORF">MON38_15340</name>
</gene>
<accession>A0A9X2AGG4</accession>
<protein>
    <submittedName>
        <fullName evidence="2">Uncharacterized protein</fullName>
    </submittedName>
</protein>
<dbReference type="Proteomes" id="UP001139193">
    <property type="component" value="Unassembled WGS sequence"/>
</dbReference>
<reference evidence="2" key="1">
    <citation type="submission" date="2022-03" db="EMBL/GenBank/DDBJ databases">
        <title>Bacterial whole genome sequence for Hymenobacter sp. DH14.</title>
        <authorList>
            <person name="Le V."/>
        </authorList>
    </citation>
    <scope>NUCLEOTIDE SEQUENCE</scope>
    <source>
        <strain evidence="2">DH14</strain>
    </source>
</reference>
<comment type="caution">
    <text evidence="2">The sequence shown here is derived from an EMBL/GenBank/DDBJ whole genome shotgun (WGS) entry which is preliminary data.</text>
</comment>